<accession>A0A915PNI0</accession>
<proteinExistence type="predicted"/>
<reference evidence="3" key="1">
    <citation type="submission" date="2022-11" db="UniProtKB">
        <authorList>
            <consortium name="WormBaseParasite"/>
        </authorList>
    </citation>
    <scope>IDENTIFICATION</scope>
</reference>
<dbReference type="WBParaSite" id="sdigi.contig287.g7084.t1">
    <property type="protein sequence ID" value="sdigi.contig287.g7084.t1"/>
    <property type="gene ID" value="sdigi.contig287.g7084"/>
</dbReference>
<keyword evidence="2" id="KW-1185">Reference proteome</keyword>
<evidence type="ECO:0000256" key="1">
    <source>
        <dbReference type="SAM" id="SignalP"/>
    </source>
</evidence>
<sequence length="140" mass="16049">MQLSLSRIVISLFVALSVVCLVEADWFDDLVNGLHEKIISGADFIKDEAAPKVRQTFIDAKDKLKNPETHREIRNWINEITKRDHRPIIFLTLPKIFKKKKEAIPAVKEKVDAVIAFLKREVVPELQEIKNAYDIAAESN</sequence>
<keyword evidence="1" id="KW-0732">Signal</keyword>
<name>A0A915PNI0_9BILA</name>
<organism evidence="2 3">
    <name type="scientific">Setaria digitata</name>
    <dbReference type="NCBI Taxonomy" id="48799"/>
    <lineage>
        <taxon>Eukaryota</taxon>
        <taxon>Metazoa</taxon>
        <taxon>Ecdysozoa</taxon>
        <taxon>Nematoda</taxon>
        <taxon>Chromadorea</taxon>
        <taxon>Rhabditida</taxon>
        <taxon>Spirurina</taxon>
        <taxon>Spiruromorpha</taxon>
        <taxon>Filarioidea</taxon>
        <taxon>Setariidae</taxon>
        <taxon>Setaria</taxon>
    </lineage>
</organism>
<evidence type="ECO:0000313" key="3">
    <source>
        <dbReference type="WBParaSite" id="sdigi.contig287.g7084.t1"/>
    </source>
</evidence>
<evidence type="ECO:0000313" key="2">
    <source>
        <dbReference type="Proteomes" id="UP000887581"/>
    </source>
</evidence>
<dbReference type="AlphaFoldDB" id="A0A915PNI0"/>
<dbReference type="Proteomes" id="UP000887581">
    <property type="component" value="Unplaced"/>
</dbReference>
<feature type="signal peptide" evidence="1">
    <location>
        <begin position="1"/>
        <end position="24"/>
    </location>
</feature>
<feature type="chain" id="PRO_5036903328" evidence="1">
    <location>
        <begin position="25"/>
        <end position="140"/>
    </location>
</feature>
<protein>
    <submittedName>
        <fullName evidence="3">SXP/RAL-2 family protein Ani s 5-like cation-binding domain-containing protein</fullName>
    </submittedName>
</protein>